<protein>
    <recommendedName>
        <fullName evidence="2 6">Orotate phosphoribosyltransferase</fullName>
        <shortName evidence="6">OPRT</shortName>
        <shortName evidence="6">OPRTase</shortName>
        <ecNumber evidence="2 6">2.4.2.10</ecNumber>
    </recommendedName>
</protein>
<dbReference type="Proteomes" id="UP000460558">
    <property type="component" value="Unassembled WGS sequence"/>
</dbReference>
<dbReference type="RefSeq" id="WP_153480957.1">
    <property type="nucleotide sequence ID" value="NZ_VDEQ01000034.1"/>
</dbReference>
<keyword evidence="7" id="KW-1133">Transmembrane helix</keyword>
<comment type="pathway">
    <text evidence="1 6">Pyrimidine metabolism; UMP biosynthesis via de novo pathway; UMP from orotate: step 1/2.</text>
</comment>
<dbReference type="CDD" id="cd06223">
    <property type="entry name" value="PRTases_typeI"/>
    <property type="match status" value="1"/>
</dbReference>
<comment type="function">
    <text evidence="6">Catalyzes the transfer of a ribosyl phosphate group from 5-phosphoribose 1-diphosphate to orotate, leading to the formation of orotidine monophosphate (OMP).</text>
</comment>
<comment type="catalytic activity">
    <reaction evidence="6">
        <text>orotidine 5'-phosphate + diphosphate = orotate + 5-phospho-alpha-D-ribose 1-diphosphate</text>
        <dbReference type="Rhea" id="RHEA:10380"/>
        <dbReference type="ChEBI" id="CHEBI:30839"/>
        <dbReference type="ChEBI" id="CHEBI:33019"/>
        <dbReference type="ChEBI" id="CHEBI:57538"/>
        <dbReference type="ChEBI" id="CHEBI:58017"/>
        <dbReference type="EC" id="2.4.2.10"/>
    </reaction>
</comment>
<dbReference type="PANTHER" id="PTHR19278">
    <property type="entry name" value="OROTATE PHOSPHORIBOSYLTRANSFERASE"/>
    <property type="match status" value="1"/>
</dbReference>
<comment type="caution">
    <text evidence="6">Lacks conserved residue(s) required for the propagation of feature annotation.</text>
</comment>
<evidence type="ECO:0000256" key="5">
    <source>
        <dbReference type="ARBA" id="ARBA00022975"/>
    </source>
</evidence>
<feature type="binding site" evidence="6">
    <location>
        <position position="91"/>
    </location>
    <ligand>
        <name>5-phospho-alpha-D-ribose 1-diphosphate</name>
        <dbReference type="ChEBI" id="CHEBI:58017"/>
        <note>ligand shared between dimeric partners</note>
    </ligand>
</feature>
<proteinExistence type="inferred from homology"/>
<dbReference type="Gene3D" id="3.40.50.2020">
    <property type="match status" value="1"/>
</dbReference>
<evidence type="ECO:0000256" key="4">
    <source>
        <dbReference type="ARBA" id="ARBA00022679"/>
    </source>
</evidence>
<evidence type="ECO:0000256" key="6">
    <source>
        <dbReference type="HAMAP-Rule" id="MF_01208"/>
    </source>
</evidence>
<feature type="binding site" evidence="6">
    <location>
        <position position="97"/>
    </location>
    <ligand>
        <name>5-phospho-alpha-D-ribose 1-diphosphate</name>
        <dbReference type="ChEBI" id="CHEBI:58017"/>
        <note>ligand shared between dimeric partners</note>
    </ligand>
</feature>
<evidence type="ECO:0000256" key="1">
    <source>
        <dbReference type="ARBA" id="ARBA00004889"/>
    </source>
</evidence>
<comment type="cofactor">
    <cofactor evidence="6">
        <name>Mg(2+)</name>
        <dbReference type="ChEBI" id="CHEBI:18420"/>
    </cofactor>
</comment>
<sequence length="187" mass="19896">MSVTTATVLAARIARTACVPGSFELADGRVLNGYFDEYTMASDPELLHDVADAMAPLVPEDTDVLAGVALGGIPLVVALSAVTGLPAAFLRHQPKRHGSKRQIEGARVDGRRVTLVDDVVRSGRQFLAMARRLRIAGAPVSHALCVLERPSGGRLLLEDHRISLRRLLTEADLATPGTAAGKNTERS</sequence>
<feature type="binding site" description="in other chain" evidence="6">
    <location>
        <begin position="117"/>
        <end position="125"/>
    </location>
    <ligand>
        <name>5-phospho-alpha-D-ribose 1-diphosphate</name>
        <dbReference type="ChEBI" id="CHEBI:58017"/>
        <note>ligand shared between dimeric partners</note>
    </ligand>
</feature>
<evidence type="ECO:0000313" key="10">
    <source>
        <dbReference type="Proteomes" id="UP000460558"/>
    </source>
</evidence>
<dbReference type="Pfam" id="PF00156">
    <property type="entry name" value="Pribosyltran"/>
    <property type="match status" value="1"/>
</dbReference>
<feature type="domain" description="Phosphoribosyltransferase" evidence="8">
    <location>
        <begin position="49"/>
        <end position="153"/>
    </location>
</feature>
<keyword evidence="4 6" id="KW-0808">Transferase</keyword>
<keyword evidence="7" id="KW-0812">Transmembrane</keyword>
<evidence type="ECO:0000259" key="8">
    <source>
        <dbReference type="Pfam" id="PF00156"/>
    </source>
</evidence>
<gene>
    <name evidence="6" type="primary">pyrE</name>
    <name evidence="9" type="ORF">FFZ77_03710</name>
</gene>
<organism evidence="9 10">
    <name type="scientific">Streptomyces katsurahamanus</name>
    <dbReference type="NCBI Taxonomy" id="2577098"/>
    <lineage>
        <taxon>Bacteria</taxon>
        <taxon>Bacillati</taxon>
        <taxon>Actinomycetota</taxon>
        <taxon>Actinomycetes</taxon>
        <taxon>Kitasatosporales</taxon>
        <taxon>Streptomycetaceae</taxon>
        <taxon>Streptomyces</taxon>
    </lineage>
</organism>
<feature type="binding site" evidence="6">
    <location>
        <position position="149"/>
    </location>
    <ligand>
        <name>orotate</name>
        <dbReference type="ChEBI" id="CHEBI:30839"/>
    </ligand>
</feature>
<dbReference type="GO" id="GO:0016757">
    <property type="term" value="F:glycosyltransferase activity"/>
    <property type="evidence" value="ECO:0007669"/>
    <property type="project" value="UniProtKB-KW"/>
</dbReference>
<keyword evidence="6" id="KW-0460">Magnesium</keyword>
<keyword evidence="7" id="KW-0472">Membrane</keyword>
<feature type="binding site" evidence="6">
    <location>
        <position position="95"/>
    </location>
    <ligand>
        <name>5-phospho-alpha-D-ribose 1-diphosphate</name>
        <dbReference type="ChEBI" id="CHEBI:58017"/>
        <note>ligand shared between dimeric partners</note>
    </ligand>
</feature>
<evidence type="ECO:0000313" key="9">
    <source>
        <dbReference type="EMBL" id="MQS34755.1"/>
    </source>
</evidence>
<keyword evidence="5 6" id="KW-0665">Pyrimidine biosynthesis</keyword>
<keyword evidence="3 6" id="KW-0328">Glycosyltransferase</keyword>
<keyword evidence="10" id="KW-1185">Reference proteome</keyword>
<dbReference type="EC" id="2.4.2.10" evidence="2 6"/>
<dbReference type="PANTHER" id="PTHR19278:SF9">
    <property type="entry name" value="URIDINE 5'-MONOPHOSPHATE SYNTHASE"/>
    <property type="match status" value="1"/>
</dbReference>
<dbReference type="InterPro" id="IPR029057">
    <property type="entry name" value="PRTase-like"/>
</dbReference>
<dbReference type="EMBL" id="VDEQ01000034">
    <property type="protein sequence ID" value="MQS34755.1"/>
    <property type="molecule type" value="Genomic_DNA"/>
</dbReference>
<dbReference type="InterPro" id="IPR000836">
    <property type="entry name" value="PRTase_dom"/>
</dbReference>
<reference evidence="9 10" key="1">
    <citation type="submission" date="2019-06" db="EMBL/GenBank/DDBJ databases">
        <title>Comparative genomics and metabolomics analyses of clavulanic acid producing Streptomyces species provides insight into specialized metabolism and evolution of beta-lactam biosynthetic gene clusters.</title>
        <authorList>
            <person name="Moore M.A."/>
            <person name="Cruz-Morales P."/>
            <person name="Barona Gomez F."/>
            <person name="Kapil T."/>
        </authorList>
    </citation>
    <scope>NUCLEOTIDE SEQUENCE [LARGE SCALE GENOMIC DNA]</scope>
    <source>
        <strain evidence="9 10">T-272</strain>
    </source>
</reference>
<evidence type="ECO:0000256" key="7">
    <source>
        <dbReference type="SAM" id="Phobius"/>
    </source>
</evidence>
<dbReference type="HAMAP" id="MF_01208">
    <property type="entry name" value="PyrE"/>
    <property type="match status" value="1"/>
</dbReference>
<name>A0ABW9NN67_9ACTN</name>
<comment type="caution">
    <text evidence="9">The sequence shown here is derived from an EMBL/GenBank/DDBJ whole genome shotgun (WGS) entry which is preliminary data.</text>
</comment>
<feature type="transmembrane region" description="Helical" evidence="7">
    <location>
        <begin position="64"/>
        <end position="90"/>
    </location>
</feature>
<dbReference type="InterPro" id="IPR023031">
    <property type="entry name" value="OPRT"/>
</dbReference>
<evidence type="ECO:0000256" key="3">
    <source>
        <dbReference type="ARBA" id="ARBA00022676"/>
    </source>
</evidence>
<evidence type="ECO:0000256" key="2">
    <source>
        <dbReference type="ARBA" id="ARBA00011971"/>
    </source>
</evidence>
<accession>A0ABW9NN67</accession>
<comment type="similarity">
    <text evidence="6">Belongs to the purine/pyrimidine phosphoribosyltransferase family. PyrE subfamily.</text>
</comment>
<comment type="subunit">
    <text evidence="6">Homodimer.</text>
</comment>
<dbReference type="SUPFAM" id="SSF53271">
    <property type="entry name" value="PRTase-like"/>
    <property type="match status" value="1"/>
</dbReference>